<geneLocation type="plasmid" evidence="1 2">
    <name>pSCATT</name>
</geneLocation>
<keyword evidence="2" id="KW-1185">Reference proteome</keyword>
<organism evidence="1 2">
    <name type="scientific">Streptantibioticus cattleyicolor (strain ATCC 35852 / DSM 46488 / JCM 4925 / NBRC 14057 / NRRL 8057)</name>
    <name type="common">Streptomyces cattleya</name>
    <dbReference type="NCBI Taxonomy" id="1003195"/>
    <lineage>
        <taxon>Bacteria</taxon>
        <taxon>Bacillati</taxon>
        <taxon>Actinomycetota</taxon>
        <taxon>Actinomycetes</taxon>
        <taxon>Kitasatosporales</taxon>
        <taxon>Streptomycetaceae</taxon>
        <taxon>Streptantibioticus</taxon>
    </lineage>
</organism>
<protein>
    <submittedName>
        <fullName evidence="1">Uncharacterized protein</fullName>
    </submittedName>
</protein>
<name>G8XDS7_STREN</name>
<evidence type="ECO:0000313" key="2">
    <source>
        <dbReference type="Proteomes" id="UP000007842"/>
    </source>
</evidence>
<reference evidence="2" key="1">
    <citation type="submission" date="2011-12" db="EMBL/GenBank/DDBJ databases">
        <title>Complete genome sequence of Streptomyces cattleya strain DSM 46488.</title>
        <authorList>
            <person name="Ou H.-Y."/>
            <person name="Li P."/>
            <person name="Zhao C."/>
            <person name="O'Hagan D."/>
            <person name="Deng Z."/>
        </authorList>
    </citation>
    <scope>NUCLEOTIDE SEQUENCE [LARGE SCALE GENOMIC DNA]</scope>
    <source>
        <strain evidence="2">ATCC 35852 / DSM 46488 / JCM 4925 / NBRC 14057 / NRRL 8057</strain>
        <plasmid evidence="2">Plasmid pSCATT</plasmid>
    </source>
</reference>
<dbReference type="Proteomes" id="UP000007842">
    <property type="component" value="Plasmid pSCATT"/>
</dbReference>
<sequence>MIGSPQFPPVWEPLVSKVTTARRRTLRTMDDDELLRRQDRLCTEADRVAGDLGLDALLSGVGRPVRVGSAALALMTGRDLDIDVVCARLTPATATAVAAIGARLAVHERVREVTFRDDTGHWNTDPRYPDGLYLGVRCRSREGHDWTLDIWFVDRPDRQPSHVHLRTLPPRLTPATRLAVLRLKHTLAGHPARGYDVYRAVLDHGVRTPGEFERWYRERPSADT</sequence>
<evidence type="ECO:0000313" key="1">
    <source>
        <dbReference type="EMBL" id="AEW99162.1"/>
    </source>
</evidence>
<dbReference type="HOGENOM" id="CLU_118556_0_0_11"/>
<dbReference type="EMBL" id="CP003229">
    <property type="protein sequence ID" value="AEW99162.1"/>
    <property type="molecule type" value="Genomic_DNA"/>
</dbReference>
<dbReference type="AlphaFoldDB" id="G8XDS7"/>
<proteinExistence type="predicted"/>
<dbReference type="PATRIC" id="fig|1003195.29.peg.6766"/>
<gene>
    <name evidence="1" type="ordered locus">SCATT_p09690</name>
</gene>
<keyword evidence="1" id="KW-0614">Plasmid</keyword>
<dbReference type="KEGG" id="scy:SCATT_p09690"/>
<accession>G8XDS7</accession>